<evidence type="ECO:0000313" key="3">
    <source>
        <dbReference type="Proteomes" id="UP000322530"/>
    </source>
</evidence>
<name>A0A5A5TA80_9CHLR</name>
<keyword evidence="1" id="KW-0812">Transmembrane</keyword>
<keyword evidence="3" id="KW-1185">Reference proteome</keyword>
<protein>
    <submittedName>
        <fullName evidence="2">Uncharacterized protein</fullName>
    </submittedName>
</protein>
<feature type="transmembrane region" description="Helical" evidence="1">
    <location>
        <begin position="7"/>
        <end position="28"/>
    </location>
</feature>
<accession>A0A5A5TA80</accession>
<reference evidence="2 3" key="1">
    <citation type="submission" date="2019-01" db="EMBL/GenBank/DDBJ databases">
        <title>Draft genome sequence of Dictyobacter sp. Uno17.</title>
        <authorList>
            <person name="Wang C.M."/>
            <person name="Zheng Y."/>
            <person name="Sakai Y."/>
            <person name="Abe K."/>
            <person name="Yokota A."/>
            <person name="Yabe S."/>
        </authorList>
    </citation>
    <scope>NUCLEOTIDE SEQUENCE [LARGE SCALE GENOMIC DNA]</scope>
    <source>
        <strain evidence="2 3">Uno17</strain>
    </source>
</reference>
<gene>
    <name evidence="2" type="ORF">KDI_19840</name>
</gene>
<keyword evidence="1" id="KW-1133">Transmembrane helix</keyword>
<dbReference type="Proteomes" id="UP000322530">
    <property type="component" value="Unassembled WGS sequence"/>
</dbReference>
<organism evidence="2 3">
    <name type="scientific">Dictyobacter arantiisoli</name>
    <dbReference type="NCBI Taxonomy" id="2014874"/>
    <lineage>
        <taxon>Bacteria</taxon>
        <taxon>Bacillati</taxon>
        <taxon>Chloroflexota</taxon>
        <taxon>Ktedonobacteria</taxon>
        <taxon>Ktedonobacterales</taxon>
        <taxon>Dictyobacteraceae</taxon>
        <taxon>Dictyobacter</taxon>
    </lineage>
</organism>
<evidence type="ECO:0000256" key="1">
    <source>
        <dbReference type="SAM" id="Phobius"/>
    </source>
</evidence>
<dbReference type="AlphaFoldDB" id="A0A5A5TA80"/>
<feature type="transmembrane region" description="Helical" evidence="1">
    <location>
        <begin position="34"/>
        <end position="55"/>
    </location>
</feature>
<evidence type="ECO:0000313" key="2">
    <source>
        <dbReference type="EMBL" id="GCF08420.1"/>
    </source>
</evidence>
<sequence>MKPNLDRVQIILGGVFFLCCITFELFFVLGKLRIANGVANATMLVFIIGCFYTGFKRISQARKEGVTISWHKERWIRSGIIIFICQILVFISNYGRIYG</sequence>
<keyword evidence="1" id="KW-0472">Membrane</keyword>
<proteinExistence type="predicted"/>
<dbReference type="EMBL" id="BIXY01000023">
    <property type="protein sequence ID" value="GCF08420.1"/>
    <property type="molecule type" value="Genomic_DNA"/>
</dbReference>
<comment type="caution">
    <text evidence="2">The sequence shown here is derived from an EMBL/GenBank/DDBJ whole genome shotgun (WGS) entry which is preliminary data.</text>
</comment>
<feature type="transmembrane region" description="Helical" evidence="1">
    <location>
        <begin position="75"/>
        <end position="95"/>
    </location>
</feature>